<keyword evidence="8" id="KW-0482">Metalloprotease</keyword>
<evidence type="ECO:0000256" key="7">
    <source>
        <dbReference type="ARBA" id="ARBA00022833"/>
    </source>
</evidence>
<keyword evidence="6" id="KW-0378">Hydrolase</keyword>
<dbReference type="GO" id="GO:0043171">
    <property type="term" value="P:peptide catabolic process"/>
    <property type="evidence" value="ECO:0007669"/>
    <property type="project" value="TreeGrafter"/>
</dbReference>
<evidence type="ECO:0000259" key="9">
    <source>
        <dbReference type="Pfam" id="PF01433"/>
    </source>
</evidence>
<dbReference type="AlphaFoldDB" id="A0A397A5N0"/>
<reference evidence="10 11" key="1">
    <citation type="submission" date="2018-08" db="EMBL/GenBank/DDBJ databases">
        <title>Aphanomyces genome sequencing and annotation.</title>
        <authorList>
            <person name="Minardi D."/>
            <person name="Oidtmann B."/>
            <person name="Van Der Giezen M."/>
            <person name="Studholme D.J."/>
        </authorList>
    </citation>
    <scope>NUCLEOTIDE SEQUENCE [LARGE SCALE GENOMIC DNA]</scope>
    <source>
        <strain evidence="10 11">Kv</strain>
    </source>
</reference>
<sequence>LKVATQCLSFFTHKFGIPYPLAKLDMLAIPDFSAGAMENWGVVTYREMRLLIDDQASSLAQKTATARTVCHELAHQWYFLDLRDNILSFDPTFG</sequence>
<dbReference type="GO" id="GO:0016020">
    <property type="term" value="C:membrane"/>
    <property type="evidence" value="ECO:0007669"/>
    <property type="project" value="TreeGrafter"/>
</dbReference>
<comment type="caution">
    <text evidence="10">The sequence shown here is derived from an EMBL/GenBank/DDBJ whole genome shotgun (WGS) entry which is preliminary data.</text>
</comment>
<dbReference type="InterPro" id="IPR001930">
    <property type="entry name" value="Peptidase_M1"/>
</dbReference>
<dbReference type="EMBL" id="QUSZ01007935">
    <property type="protein sequence ID" value="RHY01168.1"/>
    <property type="molecule type" value="Genomic_DNA"/>
</dbReference>
<evidence type="ECO:0000256" key="2">
    <source>
        <dbReference type="ARBA" id="ARBA00010136"/>
    </source>
</evidence>
<dbReference type="PANTHER" id="PTHR11533">
    <property type="entry name" value="PROTEASE M1 ZINC METALLOPROTEASE"/>
    <property type="match status" value="1"/>
</dbReference>
<dbReference type="PANTHER" id="PTHR11533:SF174">
    <property type="entry name" value="PUROMYCIN-SENSITIVE AMINOPEPTIDASE-RELATED"/>
    <property type="match status" value="1"/>
</dbReference>
<dbReference type="GO" id="GO:0070006">
    <property type="term" value="F:metalloaminopeptidase activity"/>
    <property type="evidence" value="ECO:0007669"/>
    <property type="project" value="TreeGrafter"/>
</dbReference>
<evidence type="ECO:0000256" key="6">
    <source>
        <dbReference type="ARBA" id="ARBA00022801"/>
    </source>
</evidence>
<comment type="similarity">
    <text evidence="2">Belongs to the peptidase M1 family.</text>
</comment>
<gene>
    <name evidence="10" type="ORF">DYB36_012784</name>
</gene>
<name>A0A397A5N0_APHAT</name>
<dbReference type="Proteomes" id="UP000265427">
    <property type="component" value="Unassembled WGS sequence"/>
</dbReference>
<dbReference type="Gene3D" id="1.10.390.10">
    <property type="entry name" value="Neutral Protease Domain 2"/>
    <property type="match status" value="1"/>
</dbReference>
<evidence type="ECO:0000256" key="1">
    <source>
        <dbReference type="ARBA" id="ARBA00001947"/>
    </source>
</evidence>
<protein>
    <recommendedName>
        <fullName evidence="9">Peptidase M1 membrane alanine aminopeptidase domain-containing protein</fullName>
    </recommendedName>
</protein>
<dbReference type="InterPro" id="IPR014782">
    <property type="entry name" value="Peptidase_M1_dom"/>
</dbReference>
<evidence type="ECO:0000313" key="10">
    <source>
        <dbReference type="EMBL" id="RHY01168.1"/>
    </source>
</evidence>
<evidence type="ECO:0000313" key="11">
    <source>
        <dbReference type="Proteomes" id="UP000265427"/>
    </source>
</evidence>
<feature type="non-terminal residue" evidence="10">
    <location>
        <position position="1"/>
    </location>
</feature>
<dbReference type="GO" id="GO:0005615">
    <property type="term" value="C:extracellular space"/>
    <property type="evidence" value="ECO:0007669"/>
    <property type="project" value="TreeGrafter"/>
</dbReference>
<dbReference type="SUPFAM" id="SSF55486">
    <property type="entry name" value="Metalloproteases ('zincins'), catalytic domain"/>
    <property type="match status" value="1"/>
</dbReference>
<evidence type="ECO:0000256" key="8">
    <source>
        <dbReference type="ARBA" id="ARBA00023049"/>
    </source>
</evidence>
<comment type="cofactor">
    <cofactor evidence="1">
        <name>Zn(2+)</name>
        <dbReference type="ChEBI" id="CHEBI:29105"/>
    </cofactor>
</comment>
<organism evidence="10 11">
    <name type="scientific">Aphanomyces astaci</name>
    <name type="common">Crayfish plague agent</name>
    <dbReference type="NCBI Taxonomy" id="112090"/>
    <lineage>
        <taxon>Eukaryota</taxon>
        <taxon>Sar</taxon>
        <taxon>Stramenopiles</taxon>
        <taxon>Oomycota</taxon>
        <taxon>Saprolegniomycetes</taxon>
        <taxon>Saprolegniales</taxon>
        <taxon>Verrucalvaceae</taxon>
        <taxon>Aphanomyces</taxon>
    </lineage>
</organism>
<dbReference type="GO" id="GO:0042277">
    <property type="term" value="F:peptide binding"/>
    <property type="evidence" value="ECO:0007669"/>
    <property type="project" value="TreeGrafter"/>
</dbReference>
<evidence type="ECO:0000256" key="5">
    <source>
        <dbReference type="ARBA" id="ARBA00022723"/>
    </source>
</evidence>
<dbReference type="InterPro" id="IPR027268">
    <property type="entry name" value="Peptidase_M4/M1_CTD_sf"/>
</dbReference>
<keyword evidence="3" id="KW-0031">Aminopeptidase</keyword>
<dbReference type="GO" id="GO:0006508">
    <property type="term" value="P:proteolysis"/>
    <property type="evidence" value="ECO:0007669"/>
    <property type="project" value="UniProtKB-KW"/>
</dbReference>
<proteinExistence type="inferred from homology"/>
<dbReference type="InterPro" id="IPR050344">
    <property type="entry name" value="Peptidase_M1_aminopeptidases"/>
</dbReference>
<dbReference type="PRINTS" id="PR00756">
    <property type="entry name" value="ALADIPTASE"/>
</dbReference>
<feature type="domain" description="Peptidase M1 membrane alanine aminopeptidase" evidence="9">
    <location>
        <begin position="2"/>
        <end position="78"/>
    </location>
</feature>
<dbReference type="Pfam" id="PF01433">
    <property type="entry name" value="Peptidase_M1"/>
    <property type="match status" value="1"/>
</dbReference>
<evidence type="ECO:0000256" key="4">
    <source>
        <dbReference type="ARBA" id="ARBA00022670"/>
    </source>
</evidence>
<evidence type="ECO:0000256" key="3">
    <source>
        <dbReference type="ARBA" id="ARBA00022438"/>
    </source>
</evidence>
<keyword evidence="7" id="KW-0862">Zinc</keyword>
<dbReference type="GO" id="GO:0005737">
    <property type="term" value="C:cytoplasm"/>
    <property type="evidence" value="ECO:0007669"/>
    <property type="project" value="TreeGrafter"/>
</dbReference>
<keyword evidence="5" id="KW-0479">Metal-binding</keyword>
<accession>A0A397A5N0</accession>
<keyword evidence="4" id="KW-0645">Protease</keyword>
<dbReference type="GO" id="GO:0008270">
    <property type="term" value="F:zinc ion binding"/>
    <property type="evidence" value="ECO:0007669"/>
    <property type="project" value="InterPro"/>
</dbReference>
<dbReference type="VEuPathDB" id="FungiDB:H257_19148"/>